<dbReference type="AlphaFoldDB" id="A0A2K8PMV0"/>
<reference evidence="9 10" key="1">
    <citation type="submission" date="2017-11" db="EMBL/GenBank/DDBJ databases">
        <title>Complete genome sequence of Streptomyces lavendulae subsp. lavendulae CCM 3239 (formerly 'Streptomyces aureofaciens CCM 3239'), the producer of the angucycline-type antibiotic auricin.</title>
        <authorList>
            <person name="Busche T."/>
            <person name="Novakova R."/>
            <person name="Al'Dilaimi A."/>
            <person name="Homerova D."/>
            <person name="Feckova L."/>
            <person name="Rezuchova B."/>
            <person name="Mingyar E."/>
            <person name="Csolleiova D."/>
            <person name="Bekeova C."/>
            <person name="Winkler A."/>
            <person name="Sevcikova B."/>
            <person name="Kalinowski J."/>
            <person name="Kormanec J."/>
            <person name="Ruckert C."/>
        </authorList>
    </citation>
    <scope>NUCLEOTIDE SEQUENCE [LARGE SCALE GENOMIC DNA]</scope>
    <source>
        <strain evidence="9 10">CCM 3239</strain>
    </source>
</reference>
<feature type="transmembrane region" description="Helical" evidence="7">
    <location>
        <begin position="308"/>
        <end position="330"/>
    </location>
</feature>
<feature type="transmembrane region" description="Helical" evidence="7">
    <location>
        <begin position="162"/>
        <end position="185"/>
    </location>
</feature>
<dbReference type="InterPro" id="IPR000515">
    <property type="entry name" value="MetI-like"/>
</dbReference>
<dbReference type="InterPro" id="IPR045621">
    <property type="entry name" value="BPD_transp_1_N"/>
</dbReference>
<dbReference type="CDD" id="cd06261">
    <property type="entry name" value="TM_PBP2"/>
    <property type="match status" value="1"/>
</dbReference>
<feature type="transmembrane region" description="Helical" evidence="7">
    <location>
        <begin position="205"/>
        <end position="222"/>
    </location>
</feature>
<protein>
    <submittedName>
        <fullName evidence="9">Glutathione transport system permease protein GsiC</fullName>
    </submittedName>
</protein>
<dbReference type="GeneID" id="49387283"/>
<dbReference type="GO" id="GO:0005886">
    <property type="term" value="C:plasma membrane"/>
    <property type="evidence" value="ECO:0007669"/>
    <property type="project" value="UniProtKB-SubCell"/>
</dbReference>
<keyword evidence="6 7" id="KW-0472">Membrane</keyword>
<keyword evidence="10" id="KW-1185">Reference proteome</keyword>
<feature type="compositionally biased region" description="Low complexity" evidence="8">
    <location>
        <begin position="10"/>
        <end position="20"/>
    </location>
</feature>
<sequence length="339" mass="34645">MAGLSRTAREPAPAAPAATGAAAAARRVRPLRRLAAAVARRALMLVLLLALVFAAVELLPGDAASASSERGDSAADVEARRHLLGLDRPVWERFADWMTALPTGDLGTGARGQKVTDLLADPLPNTLLLGGTAFLLTVLASLALGCWAACRPGRLADRIVSHTATAAFAVPEFVVSVGLLLVLALWSGLLPAVTLTGPDGAPDSWTMLVMPVLALVIPQTGWNTRIVRGALADQARTPHVEAAHLDGLPARRIVLRHALPGAVPAIATGIATSTGMLLGGAVVVETLFNYPGIGSVLASAVSGRDTPLIAGVVACAGAAISLVLLAADLLRDGILGDHP</sequence>
<feature type="transmembrane region" description="Helical" evidence="7">
    <location>
        <begin position="261"/>
        <end position="288"/>
    </location>
</feature>
<dbReference type="Proteomes" id="UP000231791">
    <property type="component" value="Chromosome"/>
</dbReference>
<comment type="subcellular location">
    <subcellularLocation>
        <location evidence="1 7">Cell membrane</location>
        <topology evidence="1 7">Multi-pass membrane protein</topology>
    </subcellularLocation>
</comment>
<evidence type="ECO:0000256" key="5">
    <source>
        <dbReference type="ARBA" id="ARBA00022989"/>
    </source>
</evidence>
<evidence type="ECO:0000313" key="10">
    <source>
        <dbReference type="Proteomes" id="UP000231791"/>
    </source>
</evidence>
<keyword evidence="3" id="KW-1003">Cell membrane</keyword>
<evidence type="ECO:0000256" key="1">
    <source>
        <dbReference type="ARBA" id="ARBA00004651"/>
    </source>
</evidence>
<keyword evidence="2 7" id="KW-0813">Transport</keyword>
<proteinExistence type="inferred from homology"/>
<evidence type="ECO:0000256" key="3">
    <source>
        <dbReference type="ARBA" id="ARBA00022475"/>
    </source>
</evidence>
<gene>
    <name evidence="9" type="primary">gsiC4</name>
    <name evidence="9" type="ORF">SLAV_31470</name>
</gene>
<dbReference type="PANTHER" id="PTHR43163">
    <property type="entry name" value="DIPEPTIDE TRANSPORT SYSTEM PERMEASE PROTEIN DPPB-RELATED"/>
    <property type="match status" value="1"/>
</dbReference>
<dbReference type="EMBL" id="CP024985">
    <property type="protein sequence ID" value="ATZ28066.1"/>
    <property type="molecule type" value="Genomic_DNA"/>
</dbReference>
<evidence type="ECO:0000313" key="9">
    <source>
        <dbReference type="EMBL" id="ATZ28066.1"/>
    </source>
</evidence>
<evidence type="ECO:0000256" key="8">
    <source>
        <dbReference type="SAM" id="MobiDB-lite"/>
    </source>
</evidence>
<organism evidence="9 10">
    <name type="scientific">Streptomyces lavendulae subsp. lavendulae</name>
    <dbReference type="NCBI Taxonomy" id="58340"/>
    <lineage>
        <taxon>Bacteria</taxon>
        <taxon>Bacillati</taxon>
        <taxon>Actinomycetota</taxon>
        <taxon>Actinomycetes</taxon>
        <taxon>Kitasatosporales</taxon>
        <taxon>Streptomycetaceae</taxon>
        <taxon>Streptomyces</taxon>
    </lineage>
</organism>
<evidence type="ECO:0000256" key="2">
    <source>
        <dbReference type="ARBA" id="ARBA00022448"/>
    </source>
</evidence>
<feature type="transmembrane region" description="Helical" evidence="7">
    <location>
        <begin position="127"/>
        <end position="150"/>
    </location>
</feature>
<dbReference type="SUPFAM" id="SSF161098">
    <property type="entry name" value="MetI-like"/>
    <property type="match status" value="1"/>
</dbReference>
<dbReference type="RefSeq" id="WP_244225248.1">
    <property type="nucleotide sequence ID" value="NZ_CP024985.1"/>
</dbReference>
<dbReference type="InterPro" id="IPR035906">
    <property type="entry name" value="MetI-like_sf"/>
</dbReference>
<feature type="transmembrane region" description="Helical" evidence="7">
    <location>
        <begin position="34"/>
        <end position="56"/>
    </location>
</feature>
<evidence type="ECO:0000256" key="7">
    <source>
        <dbReference type="RuleBase" id="RU363032"/>
    </source>
</evidence>
<dbReference type="Pfam" id="PF19300">
    <property type="entry name" value="BPD_transp_1_N"/>
    <property type="match status" value="1"/>
</dbReference>
<dbReference type="PANTHER" id="PTHR43163:SF3">
    <property type="entry name" value="PEPTIDE ABC TRANSPORTER PERMEASE PROTEIN"/>
    <property type="match status" value="1"/>
</dbReference>
<keyword evidence="5 7" id="KW-1133">Transmembrane helix</keyword>
<keyword evidence="4 7" id="KW-0812">Transmembrane</keyword>
<dbReference type="Gene3D" id="1.10.3720.10">
    <property type="entry name" value="MetI-like"/>
    <property type="match status" value="1"/>
</dbReference>
<name>A0A2K8PMV0_STRLA</name>
<dbReference type="KEGG" id="slx:SLAV_31470"/>
<evidence type="ECO:0000256" key="6">
    <source>
        <dbReference type="ARBA" id="ARBA00023136"/>
    </source>
</evidence>
<evidence type="ECO:0000256" key="4">
    <source>
        <dbReference type="ARBA" id="ARBA00022692"/>
    </source>
</evidence>
<feature type="region of interest" description="Disordered" evidence="8">
    <location>
        <begin position="1"/>
        <end position="20"/>
    </location>
</feature>
<accession>A0A2K8PMV0</accession>
<dbReference type="PROSITE" id="PS50928">
    <property type="entry name" value="ABC_TM1"/>
    <property type="match status" value="1"/>
</dbReference>
<dbReference type="Pfam" id="PF00528">
    <property type="entry name" value="BPD_transp_1"/>
    <property type="match status" value="1"/>
</dbReference>
<comment type="similarity">
    <text evidence="7">Belongs to the binding-protein-dependent transport system permease family.</text>
</comment>
<dbReference type="GO" id="GO:0055085">
    <property type="term" value="P:transmembrane transport"/>
    <property type="evidence" value="ECO:0007669"/>
    <property type="project" value="InterPro"/>
</dbReference>